<evidence type="ECO:0000313" key="10">
    <source>
        <dbReference type="Proteomes" id="UP000282106"/>
    </source>
</evidence>
<evidence type="ECO:0000256" key="8">
    <source>
        <dbReference type="RuleBase" id="RU000363"/>
    </source>
</evidence>
<dbReference type="InterPro" id="IPR002347">
    <property type="entry name" value="SDR_fam"/>
</dbReference>
<proteinExistence type="inferred from homology"/>
<evidence type="ECO:0000256" key="6">
    <source>
        <dbReference type="ARBA" id="ARBA00023098"/>
    </source>
</evidence>
<keyword evidence="7" id="KW-0275">Fatty acid biosynthesis</keyword>
<evidence type="ECO:0000256" key="2">
    <source>
        <dbReference type="ARBA" id="ARBA00022516"/>
    </source>
</evidence>
<keyword evidence="2" id="KW-0444">Lipid biosynthesis</keyword>
<dbReference type="CDD" id="cd05233">
    <property type="entry name" value="SDR_c"/>
    <property type="match status" value="1"/>
</dbReference>
<dbReference type="Gene3D" id="3.40.50.720">
    <property type="entry name" value="NAD(P)-binding Rossmann-like Domain"/>
    <property type="match status" value="1"/>
</dbReference>
<evidence type="ECO:0000256" key="7">
    <source>
        <dbReference type="ARBA" id="ARBA00023160"/>
    </source>
</evidence>
<dbReference type="PANTHER" id="PTHR43086:SF2">
    <property type="entry name" value="HYDROXYSTEROID DEHYDROGENASE-LIKE PROTEIN 1"/>
    <property type="match status" value="1"/>
</dbReference>
<protein>
    <submittedName>
        <fullName evidence="9">SDR family oxidoreductase</fullName>
    </submittedName>
</protein>
<dbReference type="GO" id="GO:0030497">
    <property type="term" value="P:fatty acid elongation"/>
    <property type="evidence" value="ECO:0007669"/>
    <property type="project" value="TreeGrafter"/>
</dbReference>
<evidence type="ECO:0000256" key="1">
    <source>
        <dbReference type="ARBA" id="ARBA00005194"/>
    </source>
</evidence>
<dbReference type="PIRSF" id="PIRSF000126">
    <property type="entry name" value="11-beta-HSD1"/>
    <property type="match status" value="1"/>
</dbReference>
<dbReference type="Pfam" id="PF00106">
    <property type="entry name" value="adh_short"/>
    <property type="match status" value="1"/>
</dbReference>
<dbReference type="SUPFAM" id="SSF51735">
    <property type="entry name" value="NAD(P)-binding Rossmann-fold domains"/>
    <property type="match status" value="1"/>
</dbReference>
<dbReference type="GO" id="GO:0016491">
    <property type="term" value="F:oxidoreductase activity"/>
    <property type="evidence" value="ECO:0007669"/>
    <property type="project" value="UniProtKB-KW"/>
</dbReference>
<comment type="caution">
    <text evidence="9">The sequence shown here is derived from an EMBL/GenBank/DDBJ whole genome shotgun (WGS) entry which is preliminary data.</text>
</comment>
<dbReference type="InterPro" id="IPR036291">
    <property type="entry name" value="NAD(P)-bd_dom_sf"/>
</dbReference>
<comment type="pathway">
    <text evidence="1">Lipid metabolism; fatty acid biosynthesis.</text>
</comment>
<keyword evidence="3" id="KW-0276">Fatty acid metabolism</keyword>
<gene>
    <name evidence="9" type="ORF">ED208_03035</name>
</gene>
<accession>A0A3N0VNE7</accession>
<evidence type="ECO:0000256" key="3">
    <source>
        <dbReference type="ARBA" id="ARBA00022832"/>
    </source>
</evidence>
<dbReference type="EMBL" id="RJVO01000001">
    <property type="protein sequence ID" value="ROH93508.1"/>
    <property type="molecule type" value="Genomic_DNA"/>
</dbReference>
<organism evidence="9 10">
    <name type="scientific">Stagnimonas aquatica</name>
    <dbReference type="NCBI Taxonomy" id="2689987"/>
    <lineage>
        <taxon>Bacteria</taxon>
        <taxon>Pseudomonadati</taxon>
        <taxon>Pseudomonadota</taxon>
        <taxon>Gammaproteobacteria</taxon>
        <taxon>Nevskiales</taxon>
        <taxon>Nevskiaceae</taxon>
        <taxon>Stagnimonas</taxon>
    </lineage>
</organism>
<evidence type="ECO:0000256" key="4">
    <source>
        <dbReference type="ARBA" id="ARBA00022857"/>
    </source>
</evidence>
<dbReference type="PRINTS" id="PR00080">
    <property type="entry name" value="SDRFAMILY"/>
</dbReference>
<dbReference type="PRINTS" id="PR00081">
    <property type="entry name" value="GDHRDH"/>
</dbReference>
<keyword evidence="6" id="KW-0443">Lipid metabolism</keyword>
<dbReference type="InterPro" id="IPR020904">
    <property type="entry name" value="Sc_DH/Rdtase_CS"/>
</dbReference>
<evidence type="ECO:0000313" key="9">
    <source>
        <dbReference type="EMBL" id="ROH93508.1"/>
    </source>
</evidence>
<dbReference type="PROSITE" id="PS00061">
    <property type="entry name" value="ADH_SHORT"/>
    <property type="match status" value="1"/>
</dbReference>
<dbReference type="InParanoid" id="A0A3N0VNE7"/>
<dbReference type="AlphaFoldDB" id="A0A3N0VNE7"/>
<dbReference type="PANTHER" id="PTHR43086">
    <property type="entry name" value="VERY-LONG-CHAIN 3-OXOOACYL-COA REDUCTASE"/>
    <property type="match status" value="1"/>
</dbReference>
<dbReference type="Proteomes" id="UP000282106">
    <property type="component" value="Unassembled WGS sequence"/>
</dbReference>
<evidence type="ECO:0000256" key="5">
    <source>
        <dbReference type="ARBA" id="ARBA00023002"/>
    </source>
</evidence>
<dbReference type="RefSeq" id="WP_123210363.1">
    <property type="nucleotide sequence ID" value="NZ_RJVO01000001.1"/>
</dbReference>
<sequence length="263" mass="27994">MNSITTQPGTALVTGASSGIGAVYADRLARRGHDLILVARDRSRLEAVAQTLREQTGVRVETVIADLGQRADLAAVETQLRGDERIGILVNNAGVAVTGAMIAADPDRLEAMLQLNSIVPTRLALAAAEGFIAQQSGAIINIASVTALLPERFNGVYSGSKAYLINFSQALQEELRPHGVRVQAVLPGATRTAIWGAAVDHLPKEMLMEVDEMVDAALAGLDQGELISIPSLPDPADWQAYTAARLQMAPRLSLNRAAPRYKQ</sequence>
<keyword evidence="4" id="KW-0521">NADP</keyword>
<keyword evidence="5" id="KW-0560">Oxidoreductase</keyword>
<keyword evidence="10" id="KW-1185">Reference proteome</keyword>
<reference evidence="9 10" key="1">
    <citation type="submission" date="2018-10" db="EMBL/GenBank/DDBJ databases">
        <authorList>
            <person name="Chen W.-M."/>
        </authorList>
    </citation>
    <scope>NUCLEOTIDE SEQUENCE [LARGE SCALE GENOMIC DNA]</scope>
    <source>
        <strain evidence="9 10">THS-13</strain>
    </source>
</reference>
<comment type="similarity">
    <text evidence="8">Belongs to the short-chain dehydrogenases/reductases (SDR) family.</text>
</comment>
<name>A0A3N0VNE7_9GAMM</name>